<gene>
    <name evidence="2" type="ORF">FCI23_19175</name>
</gene>
<dbReference type="InterPro" id="IPR024083">
    <property type="entry name" value="Fumarase/histidase_N"/>
</dbReference>
<dbReference type="Proteomes" id="UP000305778">
    <property type="component" value="Unassembled WGS sequence"/>
</dbReference>
<dbReference type="AlphaFoldDB" id="A0A4U0SJP3"/>
<name>A0A4U0SJP3_9ACTN</name>
<dbReference type="Pfam" id="PF00221">
    <property type="entry name" value="Lyase_aromatic"/>
    <property type="match status" value="1"/>
</dbReference>
<protein>
    <submittedName>
        <fullName evidence="2">Aromatic amino acid lyase</fullName>
    </submittedName>
</protein>
<keyword evidence="1 2" id="KW-0456">Lyase</keyword>
<dbReference type="PANTHER" id="PTHR10362">
    <property type="entry name" value="HISTIDINE AMMONIA-LYASE"/>
    <property type="match status" value="1"/>
</dbReference>
<dbReference type="GO" id="GO:0016841">
    <property type="term" value="F:ammonia-lyase activity"/>
    <property type="evidence" value="ECO:0007669"/>
    <property type="project" value="UniProtKB-ARBA"/>
</dbReference>
<dbReference type="InterPro" id="IPR001106">
    <property type="entry name" value="Aromatic_Lyase"/>
</dbReference>
<dbReference type="EMBL" id="SUMC01000017">
    <property type="protein sequence ID" value="TKA10050.1"/>
    <property type="molecule type" value="Genomic_DNA"/>
</dbReference>
<evidence type="ECO:0000313" key="3">
    <source>
        <dbReference type="Proteomes" id="UP000305778"/>
    </source>
</evidence>
<organism evidence="2 3">
    <name type="scientific">Actinacidiphila oryziradicis</name>
    <dbReference type="NCBI Taxonomy" id="2571141"/>
    <lineage>
        <taxon>Bacteria</taxon>
        <taxon>Bacillati</taxon>
        <taxon>Actinomycetota</taxon>
        <taxon>Actinomycetes</taxon>
        <taxon>Kitasatosporales</taxon>
        <taxon>Streptomycetaceae</taxon>
        <taxon>Actinacidiphila</taxon>
    </lineage>
</organism>
<dbReference type="Gene3D" id="1.20.200.10">
    <property type="entry name" value="Fumarase/aspartase (Central domain)"/>
    <property type="match status" value="1"/>
</dbReference>
<comment type="caution">
    <text evidence="2">The sequence shown here is derived from an EMBL/GenBank/DDBJ whole genome shotgun (WGS) entry which is preliminary data.</text>
</comment>
<proteinExistence type="predicted"/>
<dbReference type="SUPFAM" id="SSF48557">
    <property type="entry name" value="L-aspartase-like"/>
    <property type="match status" value="1"/>
</dbReference>
<dbReference type="Gene3D" id="1.10.275.10">
    <property type="entry name" value="Fumarase/aspartase (N-terminal domain)"/>
    <property type="match status" value="1"/>
</dbReference>
<keyword evidence="3" id="KW-1185">Reference proteome</keyword>
<evidence type="ECO:0000256" key="1">
    <source>
        <dbReference type="ARBA" id="ARBA00023239"/>
    </source>
</evidence>
<accession>A0A4U0SJP3</accession>
<dbReference type="InterPro" id="IPR008948">
    <property type="entry name" value="L-Aspartase-like"/>
</dbReference>
<evidence type="ECO:0000313" key="2">
    <source>
        <dbReference type="EMBL" id="TKA10050.1"/>
    </source>
</evidence>
<reference evidence="2 3" key="1">
    <citation type="submission" date="2019-04" db="EMBL/GenBank/DDBJ databases">
        <title>Streptomyces oryziradicis sp. nov., a novel actinomycete isolated from rhizosphere soil of rice (Oryza sativa L.).</title>
        <authorList>
            <person name="Li C."/>
        </authorList>
    </citation>
    <scope>NUCLEOTIDE SEQUENCE [LARGE SCALE GENOMIC DNA]</scope>
    <source>
        <strain evidence="2 3">NEAU-C40</strain>
    </source>
</reference>
<sequence>MMLSQITDAREGVVVTLDGGRMTVGHIAALVDGGARAALDPYALEGVQRSWLAAAELAAAGPVYGRTTGVGVNRMVAVATGDIDSHGLRLLRSHAGAIGGRVPGREARAMIAVRLNQLLAGGAGLRTEVVAALAQALAAGAHPVIHEYGAVGTGDIAALAQLGLALVGEHPWEGGPPPAPIAVGTGDALALISSNALTLGQSALALHELHGLLRATHAVGALSLLAVGGSLEAYAAPVHAARPHPGAVTSAAEIRRFLGAPDCPVTPSGVRIQDPYAFRCLPQIHGTALDAADALDQVLRIEINAAAENPLIRIGPSGPSAWHHGNFFTAHTALSLDMLRLAVLQTAQLSTARIGALADPGLTGLRPFLADGPSAGSGMMILEYAAAGALAELRTCATPATLGNAVLSRGLEEQASFASQGARLTLRAVTAFRHVLACELVTALRALRQHALVPDPALPVGQAYAAAAEALASEMADRPLTGDVAVAAGLLDGMGGL</sequence>
<dbReference type="OrthoDB" id="3278073at2"/>